<dbReference type="GO" id="GO:0005789">
    <property type="term" value="C:endoplasmic reticulum membrane"/>
    <property type="evidence" value="ECO:0007669"/>
    <property type="project" value="UniProtKB-SubCell"/>
</dbReference>
<evidence type="ECO:0000256" key="11">
    <source>
        <dbReference type="RuleBase" id="RU363112"/>
    </source>
</evidence>
<comment type="caution">
    <text evidence="13">The sequence shown here is derived from an EMBL/GenBank/DDBJ whole genome shotgun (WGS) entry which is preliminary data.</text>
</comment>
<dbReference type="GO" id="GO:0004376">
    <property type="term" value="F:GPI mannosyltransferase activity"/>
    <property type="evidence" value="ECO:0007669"/>
    <property type="project" value="InterPro"/>
</dbReference>
<feature type="region of interest" description="Disordered" evidence="12">
    <location>
        <begin position="387"/>
        <end position="424"/>
    </location>
</feature>
<keyword evidence="10 11" id="KW-0472">Membrane</keyword>
<feature type="transmembrane region" description="Helical" evidence="11">
    <location>
        <begin position="94"/>
        <end position="118"/>
    </location>
</feature>
<comment type="function">
    <text evidence="11">Mannosyltransferase involved in glycosylphosphatidylinositol-anchor biosynthesis.</text>
</comment>
<feature type="transmembrane region" description="Helical" evidence="11">
    <location>
        <begin position="12"/>
        <end position="33"/>
    </location>
</feature>
<sequence>MNTSNFQKSNHICIILKTAVCSRLFLLALIIFWRSLFEPYDTSAPLNPNCLSLESQPEDTVLWPKIGAAIEGSIVWDAVYFVRIAQCGYEYEQSYAFLPLLPICISFLSQTVFAPLIPLIGHRAVLGLSGYVLNNIAFVLAAVYFYKFAVDGDMLEEGYCGEVWLSVIILKDKEAAFRASILFCFNPASIFYSSIYSESLYALLSVGGVYHLISSSNNVAVLWLALSGSARSNGVLNAGYFCFQTMHEAYEAIFLKKRAYLSVQVLLVGVLRCLCIFVPFVAFQAYGYYNICLGHFPDEMSPWCKARVPLVYNYLQSHYWGVGFLRYFQLKQLPNFLLASPILSLALCSIIHYMRLQPEIFFSLGFRASPEEKNSAAVLFSLGADKRSNSDQFSKKSIPQTQENHNLRRRKQLQGEESAASPTGCKSSARLGYLSAFVLPFVLHLGFMAATAFFVMHVQVSTRFLSASPPLYWFASYLMVSPGAGTSGFETQKHGDLGGLRKGGRRAEGQWHAWRHHHGRTVFTYHPFRDKP</sequence>
<proteinExistence type="inferred from homology"/>
<gene>
    <name evidence="13" type="primary">Pigv</name>
    <name evidence="13" type="ORF">CK203_009861</name>
</gene>
<dbReference type="Proteomes" id="UP000288805">
    <property type="component" value="Unassembled WGS sequence"/>
</dbReference>
<evidence type="ECO:0000256" key="12">
    <source>
        <dbReference type="SAM" id="MobiDB-lite"/>
    </source>
</evidence>
<comment type="caution">
    <text evidence="11">Lacks conserved residue(s) required for the propagation of feature annotation.</text>
</comment>
<comment type="similarity">
    <text evidence="3 11">Belongs to the PIGV family.</text>
</comment>
<evidence type="ECO:0000256" key="7">
    <source>
        <dbReference type="ARBA" id="ARBA00022692"/>
    </source>
</evidence>
<dbReference type="GO" id="GO:0000009">
    <property type="term" value="F:alpha-1,6-mannosyltransferase activity"/>
    <property type="evidence" value="ECO:0007669"/>
    <property type="project" value="InterPro"/>
</dbReference>
<dbReference type="PANTHER" id="PTHR12468:SF2">
    <property type="entry name" value="GPI MANNOSYLTRANSFERASE 2"/>
    <property type="match status" value="1"/>
</dbReference>
<keyword evidence="8 11" id="KW-0256">Endoplasmic reticulum</keyword>
<feature type="transmembrane region" description="Helical" evidence="11">
    <location>
        <begin position="335"/>
        <end position="354"/>
    </location>
</feature>
<dbReference type="InterPro" id="IPR007315">
    <property type="entry name" value="PIG-V/Gpi18"/>
</dbReference>
<comment type="pathway">
    <text evidence="2 11">Glycolipid biosynthesis; glycosylphosphatidylinositol-anchor biosynthesis.</text>
</comment>
<dbReference type="EC" id="2.4.1.-" evidence="11"/>
<feature type="transmembrane region" description="Helical" evidence="11">
    <location>
        <begin position="431"/>
        <end position="455"/>
    </location>
</feature>
<evidence type="ECO:0000256" key="5">
    <source>
        <dbReference type="ARBA" id="ARBA00022676"/>
    </source>
</evidence>
<evidence type="ECO:0000256" key="4">
    <source>
        <dbReference type="ARBA" id="ARBA00022502"/>
    </source>
</evidence>
<feature type="transmembrane region" description="Helical" evidence="11">
    <location>
        <begin position="124"/>
        <end position="146"/>
    </location>
</feature>
<dbReference type="EMBL" id="QGNW01000026">
    <property type="protein sequence ID" value="RVX13049.1"/>
    <property type="molecule type" value="Genomic_DNA"/>
</dbReference>
<protein>
    <recommendedName>
        <fullName evidence="11">GPI mannosyltransferase 2</fullName>
        <ecNumber evidence="11">2.4.1.-</ecNumber>
    </recommendedName>
</protein>
<reference evidence="13 14" key="1">
    <citation type="journal article" date="2018" name="PLoS Genet.">
        <title>Population sequencing reveals clonal diversity and ancestral inbreeding in the grapevine cultivar Chardonnay.</title>
        <authorList>
            <person name="Roach M.J."/>
            <person name="Johnson D.L."/>
            <person name="Bohlmann J."/>
            <person name="van Vuuren H.J."/>
            <person name="Jones S.J."/>
            <person name="Pretorius I.S."/>
            <person name="Schmidt S.A."/>
            <person name="Borneman A.R."/>
        </authorList>
    </citation>
    <scope>NUCLEOTIDE SEQUENCE [LARGE SCALE GENOMIC DNA]</scope>
    <source>
        <strain evidence="14">cv. Chardonnay</strain>
        <tissue evidence="13">Leaf</tissue>
    </source>
</reference>
<feature type="compositionally biased region" description="Polar residues" evidence="12">
    <location>
        <begin position="390"/>
        <end position="404"/>
    </location>
</feature>
<accession>A0A438JVT9</accession>
<dbReference type="UniPathway" id="UPA00196"/>
<evidence type="ECO:0000256" key="8">
    <source>
        <dbReference type="ARBA" id="ARBA00022824"/>
    </source>
</evidence>
<name>A0A438JVT9_VITVI</name>
<keyword evidence="9 11" id="KW-1133">Transmembrane helix</keyword>
<keyword evidence="7 11" id="KW-0812">Transmembrane</keyword>
<evidence type="ECO:0000256" key="3">
    <source>
        <dbReference type="ARBA" id="ARBA00008698"/>
    </source>
</evidence>
<evidence type="ECO:0000313" key="13">
    <source>
        <dbReference type="EMBL" id="RVX13049.1"/>
    </source>
</evidence>
<evidence type="ECO:0000256" key="6">
    <source>
        <dbReference type="ARBA" id="ARBA00022679"/>
    </source>
</evidence>
<dbReference type="Pfam" id="PF04188">
    <property type="entry name" value="Mannosyl_trans2"/>
    <property type="match status" value="1"/>
</dbReference>
<keyword evidence="5 11" id="KW-0328">Glycosyltransferase</keyword>
<dbReference type="PANTHER" id="PTHR12468">
    <property type="entry name" value="GPI MANNOSYLTRANSFERASE 2"/>
    <property type="match status" value="1"/>
</dbReference>
<dbReference type="AlphaFoldDB" id="A0A438JVT9"/>
<keyword evidence="6 11" id="KW-0808">Transferase</keyword>
<organism evidence="13 14">
    <name type="scientific">Vitis vinifera</name>
    <name type="common">Grape</name>
    <dbReference type="NCBI Taxonomy" id="29760"/>
    <lineage>
        <taxon>Eukaryota</taxon>
        <taxon>Viridiplantae</taxon>
        <taxon>Streptophyta</taxon>
        <taxon>Embryophyta</taxon>
        <taxon>Tracheophyta</taxon>
        <taxon>Spermatophyta</taxon>
        <taxon>Magnoliopsida</taxon>
        <taxon>eudicotyledons</taxon>
        <taxon>Gunneridae</taxon>
        <taxon>Pentapetalae</taxon>
        <taxon>rosids</taxon>
        <taxon>Vitales</taxon>
        <taxon>Vitaceae</taxon>
        <taxon>Viteae</taxon>
        <taxon>Vitis</taxon>
    </lineage>
</organism>
<evidence type="ECO:0000256" key="1">
    <source>
        <dbReference type="ARBA" id="ARBA00004477"/>
    </source>
</evidence>
<dbReference type="GO" id="GO:0006506">
    <property type="term" value="P:GPI anchor biosynthetic process"/>
    <property type="evidence" value="ECO:0007669"/>
    <property type="project" value="UniProtKB-UniPathway"/>
</dbReference>
<comment type="subcellular location">
    <subcellularLocation>
        <location evidence="1 11">Endoplasmic reticulum membrane</location>
        <topology evidence="1 11">Multi-pass membrane protein</topology>
    </subcellularLocation>
</comment>
<evidence type="ECO:0000256" key="10">
    <source>
        <dbReference type="ARBA" id="ARBA00023136"/>
    </source>
</evidence>
<evidence type="ECO:0000256" key="9">
    <source>
        <dbReference type="ARBA" id="ARBA00022989"/>
    </source>
</evidence>
<feature type="transmembrane region" description="Helical" evidence="11">
    <location>
        <begin position="265"/>
        <end position="289"/>
    </location>
</feature>
<evidence type="ECO:0000256" key="2">
    <source>
        <dbReference type="ARBA" id="ARBA00004687"/>
    </source>
</evidence>
<evidence type="ECO:0000313" key="14">
    <source>
        <dbReference type="Proteomes" id="UP000288805"/>
    </source>
</evidence>
<feature type="transmembrane region" description="Helical" evidence="11">
    <location>
        <begin position="201"/>
        <end position="226"/>
    </location>
</feature>
<keyword evidence="4 11" id="KW-0337">GPI-anchor biosynthesis</keyword>